<sequence>MRQKALLGIVAIALLIAVTFFLKRPGTQAPAPQQPEHVSEQFDKESYELGYQAGYETASKEHDAAYQQGYEAAKEEIGSGLLTRTGLLGLLFGFAAGLGSVLYIRRKEFSFHFKKWKKRIELRRAFRTIPQGLTPEIDELAHQIAHAYIEMLAQFRVNQNYLLAQYTKQWRPQLTLIMKKALNVLELIHELEHVRANIDEKELARKIRSMKRTIQSPNSGDDARNAAVRSLQRARQTQQELRNAEHNLERCTHSLQEIGAMFESMRLKVSNLKLNTQESGILDELSSNLEVEIQVLEDALQDVKI</sequence>
<keyword evidence="2" id="KW-1133">Transmembrane helix</keyword>
<reference evidence="3 4" key="1">
    <citation type="submission" date="2017-10" db="EMBL/GenBank/DDBJ databases">
        <title>Novel microbial diversity and functional potential in the marine mammal oral microbiome.</title>
        <authorList>
            <person name="Dudek N.K."/>
            <person name="Sun C.L."/>
            <person name="Burstein D."/>
            <person name="Kantor R.S."/>
            <person name="Aliaga Goltsman D.S."/>
            <person name="Bik E.M."/>
            <person name="Thomas B.C."/>
            <person name="Banfield J.F."/>
            <person name="Relman D.A."/>
        </authorList>
    </citation>
    <scope>NUCLEOTIDE SEQUENCE [LARGE SCALE GENOMIC DNA]</scope>
    <source>
        <strain evidence="3">DOLZORAL124_49_17</strain>
    </source>
</reference>
<name>A0A2G6EGE8_9BACT</name>
<keyword evidence="2" id="KW-0472">Membrane</keyword>
<dbReference type="EMBL" id="PDPS01000001">
    <property type="protein sequence ID" value="PID60912.1"/>
    <property type="molecule type" value="Genomic_DNA"/>
</dbReference>
<evidence type="ECO:0000313" key="4">
    <source>
        <dbReference type="Proteomes" id="UP000229740"/>
    </source>
</evidence>
<keyword evidence="2" id="KW-0812">Transmembrane</keyword>
<evidence type="ECO:0000256" key="1">
    <source>
        <dbReference type="SAM" id="Coils"/>
    </source>
</evidence>
<comment type="caution">
    <text evidence="3">The sequence shown here is derived from an EMBL/GenBank/DDBJ whole genome shotgun (WGS) entry which is preliminary data.</text>
</comment>
<evidence type="ECO:0000313" key="3">
    <source>
        <dbReference type="EMBL" id="PID60912.1"/>
    </source>
</evidence>
<keyword evidence="1" id="KW-0175">Coiled coil</keyword>
<gene>
    <name evidence="3" type="ORF">CSB45_00125</name>
</gene>
<feature type="transmembrane region" description="Helical" evidence="2">
    <location>
        <begin position="86"/>
        <end position="104"/>
    </location>
</feature>
<evidence type="ECO:0000256" key="2">
    <source>
        <dbReference type="SAM" id="Phobius"/>
    </source>
</evidence>
<feature type="coiled-coil region" evidence="1">
    <location>
        <begin position="224"/>
        <end position="254"/>
    </location>
</feature>
<organism evidence="3 4">
    <name type="scientific">candidate division KSB3 bacterium</name>
    <dbReference type="NCBI Taxonomy" id="2044937"/>
    <lineage>
        <taxon>Bacteria</taxon>
        <taxon>candidate division KSB3</taxon>
    </lineage>
</organism>
<accession>A0A2G6EGE8</accession>
<dbReference type="Proteomes" id="UP000229740">
    <property type="component" value="Unassembled WGS sequence"/>
</dbReference>
<proteinExistence type="predicted"/>
<dbReference type="AlphaFoldDB" id="A0A2G6EGE8"/>
<protein>
    <submittedName>
        <fullName evidence="3">Uncharacterized protein</fullName>
    </submittedName>
</protein>